<evidence type="ECO:0000313" key="1">
    <source>
        <dbReference type="EMBL" id="GBL79010.1"/>
    </source>
</evidence>
<sequence length="127" mass="15045">MSVALWQTFGFEMNRPRLRYAISWKIHIVYVPWAISHRVSKVLMMKRDYKRSAFFQVCKLLHHHIVVKVSKVGFWLSLLCQLRYQWPCGRTTALKSVNHSFCTRFHRRSTCSMDHFISSVKSPNVAT</sequence>
<protein>
    <submittedName>
        <fullName evidence="1">Uncharacterized protein</fullName>
    </submittedName>
</protein>
<dbReference type="EMBL" id="BGPR01000017">
    <property type="protein sequence ID" value="GBL79010.1"/>
    <property type="molecule type" value="Genomic_DNA"/>
</dbReference>
<reference evidence="1 2" key="1">
    <citation type="journal article" date="2019" name="Sci. Rep.">
        <title>Orb-weaving spider Araneus ventricosus genome elucidates the spidroin gene catalogue.</title>
        <authorList>
            <person name="Kono N."/>
            <person name="Nakamura H."/>
            <person name="Ohtoshi R."/>
            <person name="Moran D.A.P."/>
            <person name="Shinohara A."/>
            <person name="Yoshida Y."/>
            <person name="Fujiwara M."/>
            <person name="Mori M."/>
            <person name="Tomita M."/>
            <person name="Arakawa K."/>
        </authorList>
    </citation>
    <scope>NUCLEOTIDE SEQUENCE [LARGE SCALE GENOMIC DNA]</scope>
</reference>
<evidence type="ECO:0000313" key="2">
    <source>
        <dbReference type="Proteomes" id="UP000499080"/>
    </source>
</evidence>
<dbReference type="Proteomes" id="UP000499080">
    <property type="component" value="Unassembled WGS sequence"/>
</dbReference>
<accession>A0A4Y2AH01</accession>
<keyword evidence="2" id="KW-1185">Reference proteome</keyword>
<proteinExistence type="predicted"/>
<dbReference type="AlphaFoldDB" id="A0A4Y2AH01"/>
<organism evidence="1 2">
    <name type="scientific">Araneus ventricosus</name>
    <name type="common">Orbweaver spider</name>
    <name type="synonym">Epeira ventricosa</name>
    <dbReference type="NCBI Taxonomy" id="182803"/>
    <lineage>
        <taxon>Eukaryota</taxon>
        <taxon>Metazoa</taxon>
        <taxon>Ecdysozoa</taxon>
        <taxon>Arthropoda</taxon>
        <taxon>Chelicerata</taxon>
        <taxon>Arachnida</taxon>
        <taxon>Araneae</taxon>
        <taxon>Araneomorphae</taxon>
        <taxon>Entelegynae</taxon>
        <taxon>Araneoidea</taxon>
        <taxon>Araneidae</taxon>
        <taxon>Araneus</taxon>
    </lineage>
</organism>
<name>A0A4Y2AH01_ARAVE</name>
<gene>
    <name evidence="1" type="ORF">AVEN_48967_1</name>
</gene>
<comment type="caution">
    <text evidence="1">The sequence shown here is derived from an EMBL/GenBank/DDBJ whole genome shotgun (WGS) entry which is preliminary data.</text>
</comment>